<dbReference type="EnsemblMetazoa" id="AALFPA23_012227.R17474">
    <property type="protein sequence ID" value="AALFPA23_012227.P17474"/>
    <property type="gene ID" value="AALFPA23_012227"/>
</dbReference>
<evidence type="ECO:0000256" key="1">
    <source>
        <dbReference type="SAM" id="MobiDB-lite"/>
    </source>
</evidence>
<dbReference type="RefSeq" id="XP_029727920.2">
    <property type="nucleotide sequence ID" value="XM_029872060.2"/>
</dbReference>
<feature type="region of interest" description="Disordered" evidence="1">
    <location>
        <begin position="723"/>
        <end position="799"/>
    </location>
</feature>
<proteinExistence type="predicted"/>
<feature type="domain" description="Protein kinase" evidence="2">
    <location>
        <begin position="1"/>
        <end position="187"/>
    </location>
</feature>
<keyword evidence="4" id="KW-1185">Reference proteome</keyword>
<feature type="region of interest" description="Disordered" evidence="1">
    <location>
        <begin position="206"/>
        <end position="301"/>
    </location>
</feature>
<feature type="compositionally biased region" description="Acidic residues" evidence="1">
    <location>
        <begin position="855"/>
        <end position="865"/>
    </location>
</feature>
<feature type="compositionally biased region" description="Basic residues" evidence="1">
    <location>
        <begin position="423"/>
        <end position="434"/>
    </location>
</feature>
<feature type="compositionally biased region" description="Basic and acidic residues" evidence="1">
    <location>
        <begin position="723"/>
        <end position="755"/>
    </location>
</feature>
<dbReference type="InterPro" id="IPR051744">
    <property type="entry name" value="AP2_assoc_SerThr_kinase"/>
</dbReference>
<dbReference type="InterPro" id="IPR000719">
    <property type="entry name" value="Prot_kinase_dom"/>
</dbReference>
<dbReference type="Pfam" id="PF00069">
    <property type="entry name" value="Pkinase"/>
    <property type="match status" value="1"/>
</dbReference>
<feature type="region of interest" description="Disordered" evidence="1">
    <location>
        <begin position="585"/>
        <end position="619"/>
    </location>
</feature>
<feature type="compositionally biased region" description="Basic and acidic residues" evidence="1">
    <location>
        <begin position="845"/>
        <end position="854"/>
    </location>
</feature>
<dbReference type="GeneID" id="109431833"/>
<reference evidence="3" key="2">
    <citation type="submission" date="2025-05" db="UniProtKB">
        <authorList>
            <consortium name="EnsemblMetazoa"/>
        </authorList>
    </citation>
    <scope>IDENTIFICATION</scope>
    <source>
        <strain evidence="3">Foshan</strain>
    </source>
</reference>
<feature type="compositionally biased region" description="Low complexity" evidence="1">
    <location>
        <begin position="379"/>
        <end position="422"/>
    </location>
</feature>
<feature type="compositionally biased region" description="Polar residues" evidence="1">
    <location>
        <begin position="291"/>
        <end position="301"/>
    </location>
</feature>
<name>A0ABM1YUC2_AEDAL</name>
<evidence type="ECO:0000313" key="3">
    <source>
        <dbReference type="EnsemblMetazoa" id="AALFPA23_012227.P17474"/>
    </source>
</evidence>
<dbReference type="SMART" id="SM00220">
    <property type="entry name" value="S_TKc"/>
    <property type="match status" value="1"/>
</dbReference>
<dbReference type="SUPFAM" id="SSF56112">
    <property type="entry name" value="Protein kinase-like (PK-like)"/>
    <property type="match status" value="1"/>
</dbReference>
<evidence type="ECO:0000259" key="2">
    <source>
        <dbReference type="PROSITE" id="PS50011"/>
    </source>
</evidence>
<feature type="compositionally biased region" description="Low complexity" evidence="1">
    <location>
        <begin position="435"/>
        <end position="451"/>
    </location>
</feature>
<feature type="region of interest" description="Disordered" evidence="1">
    <location>
        <begin position="949"/>
        <end position="1011"/>
    </location>
</feature>
<dbReference type="Gene3D" id="1.10.510.10">
    <property type="entry name" value="Transferase(Phosphotransferase) domain 1"/>
    <property type="match status" value="1"/>
</dbReference>
<feature type="region of interest" description="Disordered" evidence="1">
    <location>
        <begin position="844"/>
        <end position="919"/>
    </location>
</feature>
<dbReference type="Proteomes" id="UP000069940">
    <property type="component" value="Unassembled WGS sequence"/>
</dbReference>
<dbReference type="PANTHER" id="PTHR47907:SF5">
    <property type="entry name" value="AP2 ASSOCIATED KINASE 1"/>
    <property type="match status" value="1"/>
</dbReference>
<evidence type="ECO:0000313" key="4">
    <source>
        <dbReference type="Proteomes" id="UP000069940"/>
    </source>
</evidence>
<dbReference type="InterPro" id="IPR011009">
    <property type="entry name" value="Kinase-like_dom_sf"/>
</dbReference>
<dbReference type="PANTHER" id="PTHR47907">
    <property type="entry name" value="PROTEIN KINASE DOMAIN-CONTAINING PROTEIN"/>
    <property type="match status" value="1"/>
</dbReference>
<organism evidence="3 4">
    <name type="scientific">Aedes albopictus</name>
    <name type="common">Asian tiger mosquito</name>
    <name type="synonym">Stegomyia albopicta</name>
    <dbReference type="NCBI Taxonomy" id="7160"/>
    <lineage>
        <taxon>Eukaryota</taxon>
        <taxon>Metazoa</taxon>
        <taxon>Ecdysozoa</taxon>
        <taxon>Arthropoda</taxon>
        <taxon>Hexapoda</taxon>
        <taxon>Insecta</taxon>
        <taxon>Pterygota</taxon>
        <taxon>Neoptera</taxon>
        <taxon>Endopterygota</taxon>
        <taxon>Diptera</taxon>
        <taxon>Nematocera</taxon>
        <taxon>Culicoidea</taxon>
        <taxon>Culicidae</taxon>
        <taxon>Culicinae</taxon>
        <taxon>Aedini</taxon>
        <taxon>Aedes</taxon>
        <taxon>Stegomyia</taxon>
    </lineage>
</organism>
<protein>
    <recommendedName>
        <fullName evidence="2">Protein kinase domain-containing protein</fullName>
    </recommendedName>
</protein>
<feature type="compositionally biased region" description="Low complexity" evidence="1">
    <location>
        <begin position="271"/>
        <end position="285"/>
    </location>
</feature>
<feature type="region of interest" description="Disordered" evidence="1">
    <location>
        <begin position="658"/>
        <end position="681"/>
    </location>
</feature>
<feature type="compositionally biased region" description="Low complexity" evidence="1">
    <location>
        <begin position="988"/>
        <end position="997"/>
    </location>
</feature>
<feature type="region of interest" description="Disordered" evidence="1">
    <location>
        <begin position="1216"/>
        <end position="1238"/>
    </location>
</feature>
<feature type="compositionally biased region" description="Basic and acidic residues" evidence="1">
    <location>
        <begin position="610"/>
        <end position="619"/>
    </location>
</feature>
<reference evidence="4" key="1">
    <citation type="journal article" date="2015" name="Proc. Natl. Acad. Sci. U.S.A.">
        <title>Genome sequence of the Asian Tiger mosquito, Aedes albopictus, reveals insights into its biology, genetics, and evolution.</title>
        <authorList>
            <person name="Chen X.G."/>
            <person name="Jiang X."/>
            <person name="Gu J."/>
            <person name="Xu M."/>
            <person name="Wu Y."/>
            <person name="Deng Y."/>
            <person name="Zhang C."/>
            <person name="Bonizzoni M."/>
            <person name="Dermauw W."/>
            <person name="Vontas J."/>
            <person name="Armbruster P."/>
            <person name="Huang X."/>
            <person name="Yang Y."/>
            <person name="Zhang H."/>
            <person name="He W."/>
            <person name="Peng H."/>
            <person name="Liu Y."/>
            <person name="Wu K."/>
            <person name="Chen J."/>
            <person name="Lirakis M."/>
            <person name="Topalis P."/>
            <person name="Van Leeuwen T."/>
            <person name="Hall A.B."/>
            <person name="Jiang X."/>
            <person name="Thorpe C."/>
            <person name="Mueller R.L."/>
            <person name="Sun C."/>
            <person name="Waterhouse R.M."/>
            <person name="Yan G."/>
            <person name="Tu Z.J."/>
            <person name="Fang X."/>
            <person name="James A.A."/>
        </authorList>
    </citation>
    <scope>NUCLEOTIDE SEQUENCE [LARGE SCALE GENOMIC DNA]</scope>
    <source>
        <strain evidence="4">Foshan</strain>
    </source>
</reference>
<sequence>MPQQKNQLSAVIKGRGQAGFSEYEVLKIFCDVCESLAQLHCCQAPVAYRDLKVENVIQNDMGRFILADTGTATTRFLNPSAHGKKAVEEEIQKNSTQAYRAPEMVDLNSGHSITTKCDIWALGCLLYRLCFGSLPFGESSKAIVHCQYNIPEKCKYSPDLCQLIRFLLEPDPEKRPSIYQVCEFAFKISGKDNPLRIARERQKSFSNCSDHNNDHRKHHQSGSSTTVLPPPSLAAPISVSTSVAPRSRPKGQHSGTGSGFGNLGPPPLNPSPKNVVVSPVPGGNSEVIDGRQSSTIPERRTGSTTFVANFSENFPTAPVKHIAKSPAGLSIDLQLQVAGGGDTQRGDGSFRRFSSDAKHLLVPSSVDPCSQKDKPAAVSPLSLLSPFEPEPPSSSSSSTRPRPTTLQPAGGHLNSKSSTSSSQHRHHHHHRHHALSNSNSEKSLVSPVSSSTWNPFGDASPFSPNSTVLEDQLFGAEFDKLRLEGGSQATSIVTSPEEMKSESTWLRRPQQQPQHQRFSLPTLTQALSTGMLPTATTSSTVIEVVPEEDPFGSAPFTLPKSCRVTGRSSKLTSKLSEVIAGAAWRHSAGGGGGKESLISSVPGETLNGENGREGKRDEGVDKSALLGIKLDDLISGGEKGSPNFIKLPLDDRNKYEKLNSNDVTSDDSDLDLYPDSTGGQKKQSFKQFVENNMPEKLQAVYHKVDKGQIKNVQIVKKLRGKVVSKDDGKKGSKAARTKDKQRGKDSVGENECKEGESDDSIGSASDLRANDDFPDGEEGEIGKMVAGQPSKKLNRTTFGDGSVDDCISESIKTCGSSAYHAECESVTTNEDNTSRIVTRVRIKKREHDSKHSVIDEDDSGEEDMIQGDKPLLLDDELDYESAPENNTSGEEVLMDPFTPESLPDESEKLTEEDEIDLDPFAMAPFKKPAVPKRSSIKYQPNVNPIPENCPTIPAPTLPPTIDNFCTSTPIKPVRSQPEPSDPPPVLPPKAVVAPEPVTFSERSPNTRTDLFGSEPFPSLILSPPLVAVRPMPDPAPIPTVTVPSGSVALTHIIPNTMAALPMVVPPLEPAVPPPLPPKQPPQSQTLNARTSYINFSQIPSQSVGSISPDNNYVDFQADYEEDDDVRKLKSDEYYDISSDTVVKSSSKVGSSGGFLSKKEKFKYNSLKDHKISPGKEESGFQGILLAGSAGNHASKIPVKLSQKVKVNVGSYKKVSTKGSKKDKYNGAGGGAEAMDNGTKTKASKNMAFSNMSFEDFPSDEALEEQQLQQQQHLHRGGGLHAPFEVIRNERTLLEAEKKFGSLKRRSNPFS</sequence>
<feature type="region of interest" description="Disordered" evidence="1">
    <location>
        <begin position="363"/>
        <end position="451"/>
    </location>
</feature>
<accession>A0ABM1YUC2</accession>
<dbReference type="PROSITE" id="PS50011">
    <property type="entry name" value="PROTEIN_KINASE_DOM"/>
    <property type="match status" value="1"/>
</dbReference>
<feature type="region of interest" description="Disordered" evidence="1">
    <location>
        <begin position="1258"/>
        <end position="1280"/>
    </location>
</feature>